<evidence type="ECO:0000256" key="1">
    <source>
        <dbReference type="SAM" id="MobiDB-lite"/>
    </source>
</evidence>
<evidence type="ECO:0000313" key="2">
    <source>
        <dbReference type="EMBL" id="KAF4036956.1"/>
    </source>
</evidence>
<feature type="region of interest" description="Disordered" evidence="1">
    <location>
        <begin position="111"/>
        <end position="161"/>
    </location>
</feature>
<feature type="region of interest" description="Disordered" evidence="1">
    <location>
        <begin position="39"/>
        <end position="96"/>
    </location>
</feature>
<protein>
    <submittedName>
        <fullName evidence="2">Uncharacterized protein</fullName>
    </submittedName>
</protein>
<gene>
    <name evidence="2" type="ORF">GN244_ATG10938</name>
</gene>
<dbReference type="EMBL" id="WSZM01000253">
    <property type="protein sequence ID" value="KAF4036956.1"/>
    <property type="molecule type" value="Genomic_DNA"/>
</dbReference>
<proteinExistence type="predicted"/>
<dbReference type="Proteomes" id="UP000602510">
    <property type="component" value="Unassembled WGS sequence"/>
</dbReference>
<feature type="compositionally biased region" description="Basic residues" evidence="1">
    <location>
        <begin position="65"/>
        <end position="74"/>
    </location>
</feature>
<reference evidence="2" key="1">
    <citation type="submission" date="2020-04" db="EMBL/GenBank/DDBJ databases">
        <title>Hybrid Assembly of Korean Phytophthora infestans isolates.</title>
        <authorList>
            <person name="Prokchorchik M."/>
            <person name="Lee Y."/>
            <person name="Seo J."/>
            <person name="Cho J.-H."/>
            <person name="Park Y.-E."/>
            <person name="Jang D.-C."/>
            <person name="Im J.-S."/>
            <person name="Choi J.-G."/>
            <person name="Park H.-J."/>
            <person name="Lee G.-B."/>
            <person name="Lee Y.-G."/>
            <person name="Hong S.-Y."/>
            <person name="Cho K."/>
            <person name="Sohn K.H."/>
        </authorList>
    </citation>
    <scope>NUCLEOTIDE SEQUENCE</scope>
    <source>
        <strain evidence="2">KR_1_A1</strain>
    </source>
</reference>
<dbReference type="AlphaFoldDB" id="A0A833T9Z0"/>
<comment type="caution">
    <text evidence="2">The sequence shown here is derived from an EMBL/GenBank/DDBJ whole genome shotgun (WGS) entry which is preliminary data.</text>
</comment>
<evidence type="ECO:0000313" key="3">
    <source>
        <dbReference type="Proteomes" id="UP000602510"/>
    </source>
</evidence>
<feature type="compositionally biased region" description="Polar residues" evidence="1">
    <location>
        <begin position="149"/>
        <end position="161"/>
    </location>
</feature>
<organism evidence="2 3">
    <name type="scientific">Phytophthora infestans</name>
    <name type="common">Potato late blight agent</name>
    <name type="synonym">Botrytis infestans</name>
    <dbReference type="NCBI Taxonomy" id="4787"/>
    <lineage>
        <taxon>Eukaryota</taxon>
        <taxon>Sar</taxon>
        <taxon>Stramenopiles</taxon>
        <taxon>Oomycota</taxon>
        <taxon>Peronosporomycetes</taxon>
        <taxon>Peronosporales</taxon>
        <taxon>Peronosporaceae</taxon>
        <taxon>Phytophthora</taxon>
    </lineage>
</organism>
<sequence length="161" mass="17214">MNEHAPRRSCVFSAPVLALTGLYGVGHGSLQGILHAEQDQNISPPPTHTHALYTSQEDTPERSSATKKKRAGHRKASDDSSGILLQHQPLALPDPADSVQLSVDAVVAIPAPLRPAPRPKRNAAQKQSRSTEAIAIASHGTPAKHYLPLQQQDSAYDNTEG</sequence>
<keyword evidence="3" id="KW-1185">Reference proteome</keyword>
<accession>A0A833T9Z0</accession>
<name>A0A833T9Z0_PHYIN</name>